<dbReference type="PANTHER" id="PTHR15276:SF0">
    <property type="entry name" value="COILED-COIL DOMAIN-CONTAINING PROTEIN 6"/>
    <property type="match status" value="1"/>
</dbReference>
<feature type="coiled-coil region" evidence="1">
    <location>
        <begin position="176"/>
        <end position="232"/>
    </location>
</feature>
<evidence type="ECO:0000256" key="2">
    <source>
        <dbReference type="SAM" id="MobiDB-lite"/>
    </source>
</evidence>
<dbReference type="WBParaSite" id="Hba_13880">
    <property type="protein sequence ID" value="Hba_13880"/>
    <property type="gene ID" value="Hba_13880"/>
</dbReference>
<evidence type="ECO:0000313" key="4">
    <source>
        <dbReference type="WBParaSite" id="Hba_13880"/>
    </source>
</evidence>
<protein>
    <submittedName>
        <fullName evidence="4">Coiled-coil domain-containing protein 6</fullName>
    </submittedName>
</protein>
<dbReference type="InterPro" id="IPR019152">
    <property type="entry name" value="DUF2046"/>
</dbReference>
<feature type="compositionally biased region" description="Basic and acidic residues" evidence="2">
    <location>
        <begin position="1"/>
        <end position="20"/>
    </location>
</feature>
<keyword evidence="3" id="KW-1185">Reference proteome</keyword>
<proteinExistence type="predicted"/>
<dbReference type="PANTHER" id="PTHR15276">
    <property type="entry name" value="H4 D10S170 PROTEIN-RELATED"/>
    <property type="match status" value="1"/>
</dbReference>
<accession>A0A1I7X8A9</accession>
<name>A0A1I7X8A9_HETBA</name>
<feature type="coiled-coil region" evidence="1">
    <location>
        <begin position="119"/>
        <end position="146"/>
    </location>
</feature>
<feature type="region of interest" description="Disordered" evidence="2">
    <location>
        <begin position="1"/>
        <end position="73"/>
    </location>
</feature>
<dbReference type="Pfam" id="PF09755">
    <property type="entry name" value="DUF2046"/>
    <property type="match status" value="1"/>
</dbReference>
<sequence>MDVRRPADFPHLRSSPHPDFEPSAPSPESIAASPMLISSRNSECGDGPTESDEGYGISDSGETSRRSTVSRMDMNELSRDLEIKNKYPELYQMIIAHRRLPSSESRDGLALRDPRSESKEVLYREALELLKRCRKQERQMREMQKSYDSLVAVNKQIKETYVKIYAKAEQEEEYISNILLKRIQKLKNDKETLAQKYEQEEEFLTNDLMRKIQQLQSERDVLECNVKSEQASVIDNLLTTIRRMESEMAAGRKVKEIIIHRSHYAMLKYVIFTSSRRKKMQASLQKAYMHGFVEPDDDVLARPITPSEHCERIHVDTTRSGGEVSRLRAQLRRAEHHITELKEKEANKAAQIRQLEDVISTLTKEKDEMSSIFFNLPVITTFKSPIVDLSVTTFTDTGTRVYTDDHSLCTFLSIIAW</sequence>
<feature type="compositionally biased region" description="Low complexity" evidence="2">
    <location>
        <begin position="21"/>
        <end position="34"/>
    </location>
</feature>
<keyword evidence="1" id="KW-0175">Coiled coil</keyword>
<organism evidence="3 4">
    <name type="scientific">Heterorhabditis bacteriophora</name>
    <name type="common">Entomopathogenic nematode worm</name>
    <dbReference type="NCBI Taxonomy" id="37862"/>
    <lineage>
        <taxon>Eukaryota</taxon>
        <taxon>Metazoa</taxon>
        <taxon>Ecdysozoa</taxon>
        <taxon>Nematoda</taxon>
        <taxon>Chromadorea</taxon>
        <taxon>Rhabditida</taxon>
        <taxon>Rhabditina</taxon>
        <taxon>Rhabditomorpha</taxon>
        <taxon>Strongyloidea</taxon>
        <taxon>Heterorhabditidae</taxon>
        <taxon>Heterorhabditis</taxon>
    </lineage>
</organism>
<dbReference type="Proteomes" id="UP000095283">
    <property type="component" value="Unplaced"/>
</dbReference>
<feature type="coiled-coil region" evidence="1">
    <location>
        <begin position="324"/>
        <end position="372"/>
    </location>
</feature>
<evidence type="ECO:0000313" key="3">
    <source>
        <dbReference type="Proteomes" id="UP000095283"/>
    </source>
</evidence>
<evidence type="ECO:0000256" key="1">
    <source>
        <dbReference type="SAM" id="Coils"/>
    </source>
</evidence>
<dbReference type="AlphaFoldDB" id="A0A1I7X8A9"/>
<reference evidence="4" key="1">
    <citation type="submission" date="2016-11" db="UniProtKB">
        <authorList>
            <consortium name="WormBaseParasite"/>
        </authorList>
    </citation>
    <scope>IDENTIFICATION</scope>
</reference>